<reference evidence="6" key="1">
    <citation type="submission" date="2021-01" db="UniProtKB">
        <authorList>
            <consortium name="EnsemblPlants"/>
        </authorList>
    </citation>
    <scope>IDENTIFICATION</scope>
</reference>
<dbReference type="AlphaFoldDB" id="A0A7N1A2G1"/>
<evidence type="ECO:0000256" key="1">
    <source>
        <dbReference type="ARBA" id="ARBA00006043"/>
    </source>
</evidence>
<feature type="domain" description="Ubiquitin fusion degradation protein UFD1 N-terminal subdomain 1" evidence="4">
    <location>
        <begin position="137"/>
        <end position="203"/>
    </location>
</feature>
<dbReference type="GO" id="GO:0006511">
    <property type="term" value="P:ubiquitin-dependent protein catabolic process"/>
    <property type="evidence" value="ECO:0007669"/>
    <property type="project" value="InterPro"/>
</dbReference>
<evidence type="ECO:0000259" key="4">
    <source>
        <dbReference type="Pfam" id="PF03152"/>
    </source>
</evidence>
<evidence type="ECO:0000256" key="2">
    <source>
        <dbReference type="ARBA" id="ARBA00022786"/>
    </source>
</evidence>
<dbReference type="Gene3D" id="3.10.330.10">
    <property type="match status" value="1"/>
</dbReference>
<dbReference type="GO" id="GO:0031593">
    <property type="term" value="F:polyubiquitin modification-dependent protein binding"/>
    <property type="evidence" value="ECO:0007669"/>
    <property type="project" value="TreeGrafter"/>
</dbReference>
<name>A0A7N1A2G1_KALFE</name>
<dbReference type="InterPro" id="IPR055418">
    <property type="entry name" value="UFD1_N2"/>
</dbReference>
<dbReference type="GO" id="GO:0036503">
    <property type="term" value="P:ERAD pathway"/>
    <property type="evidence" value="ECO:0007669"/>
    <property type="project" value="TreeGrafter"/>
</dbReference>
<evidence type="ECO:0000313" key="6">
    <source>
        <dbReference type="EnsemblPlants" id="Kaladp0068s0055.1.v1.1"/>
    </source>
</evidence>
<dbReference type="GO" id="GO:0034098">
    <property type="term" value="C:VCP-NPL4-UFD1 AAA ATPase complex"/>
    <property type="evidence" value="ECO:0007669"/>
    <property type="project" value="TreeGrafter"/>
</dbReference>
<keyword evidence="7" id="KW-1185">Reference proteome</keyword>
<dbReference type="Gramene" id="Kaladp0068s0055.1.v1.1">
    <property type="protein sequence ID" value="Kaladp0068s0055.1.v1.1"/>
    <property type="gene ID" value="Kaladp0068s0055.v1.1"/>
</dbReference>
<dbReference type="EnsemblPlants" id="Kaladp0068s0055.1.v1.1">
    <property type="protein sequence ID" value="Kaladp0068s0055.1.v1.1"/>
    <property type="gene ID" value="Kaladp0068s0055.v1.1"/>
</dbReference>
<accession>A0A7N1A2G1</accession>
<feature type="region of interest" description="Disordered" evidence="3">
    <location>
        <begin position="1"/>
        <end position="51"/>
    </location>
</feature>
<dbReference type="Pfam" id="PF03152">
    <property type="entry name" value="UFD1_N1"/>
    <property type="match status" value="1"/>
</dbReference>
<organism evidence="6 7">
    <name type="scientific">Kalanchoe fedtschenkoi</name>
    <name type="common">Lavender scallops</name>
    <name type="synonym">South American air plant</name>
    <dbReference type="NCBI Taxonomy" id="63787"/>
    <lineage>
        <taxon>Eukaryota</taxon>
        <taxon>Viridiplantae</taxon>
        <taxon>Streptophyta</taxon>
        <taxon>Embryophyta</taxon>
        <taxon>Tracheophyta</taxon>
        <taxon>Spermatophyta</taxon>
        <taxon>Magnoliopsida</taxon>
        <taxon>eudicotyledons</taxon>
        <taxon>Gunneridae</taxon>
        <taxon>Pentapetalae</taxon>
        <taxon>Saxifragales</taxon>
        <taxon>Crassulaceae</taxon>
        <taxon>Kalanchoe</taxon>
    </lineage>
</organism>
<evidence type="ECO:0000259" key="5">
    <source>
        <dbReference type="Pfam" id="PF24842"/>
    </source>
</evidence>
<dbReference type="Pfam" id="PF24842">
    <property type="entry name" value="UFD1_N2"/>
    <property type="match status" value="1"/>
</dbReference>
<keyword evidence="2" id="KW-0833">Ubl conjugation pathway</keyword>
<comment type="similarity">
    <text evidence="1">Belongs to the UFD1 family.</text>
</comment>
<proteinExistence type="inferred from homology"/>
<dbReference type="InterPro" id="IPR004854">
    <property type="entry name" value="Ufd1-like"/>
</dbReference>
<sequence>METKSPQTPDSGSEWPHERQGPADSDSQWPTETEEQSDTEPEWDDSWDREAESEPEAVHNLRFPDFIQFYECLPASRYSQVCNRQLLTLHPVSTIFAFLACQAIDYHPTLYFESCSLTFYPLCRGFQPGIEKGDKNKLRSLIDLQVGYPMMFSLWNPNSTQETHCGVLELSAPEGIAFLPQWMMKNLQLKEGERVRVSKATLPKGTYIKLKPHTSDFLDITNPGAMLEVALRWYTCLTVGDTLVLPYGNNEFRIDVVEARPEGGVSIIDTDCEVDFAQAHDYDEPPKPATAVSFSSTRPQEKGSN</sequence>
<feature type="domain" description="Ubiquitin fusion degradation protein UFD1 N-terminal subdomain 2" evidence="5">
    <location>
        <begin position="204"/>
        <end position="278"/>
    </location>
</feature>
<dbReference type="PANTHER" id="PTHR12555">
    <property type="entry name" value="UBIQUITIN FUSION DEGRADATON PROTEIN 1"/>
    <property type="match status" value="1"/>
</dbReference>
<dbReference type="InterPro" id="IPR042299">
    <property type="entry name" value="Ufd1-like_Nn"/>
</dbReference>
<dbReference type="Proteomes" id="UP000594263">
    <property type="component" value="Unplaced"/>
</dbReference>
<dbReference type="InterPro" id="IPR055417">
    <property type="entry name" value="UFD1_N1"/>
</dbReference>
<feature type="compositionally biased region" description="Acidic residues" evidence="3">
    <location>
        <begin position="32"/>
        <end position="45"/>
    </location>
</feature>
<dbReference type="PANTHER" id="PTHR12555:SF13">
    <property type="entry name" value="UBIQUITIN RECOGNITION FACTOR IN ER-ASSOCIATED DEGRADATION PROTEIN 1"/>
    <property type="match status" value="1"/>
</dbReference>
<feature type="compositionally biased region" description="Polar residues" evidence="3">
    <location>
        <begin position="1"/>
        <end position="11"/>
    </location>
</feature>
<evidence type="ECO:0000313" key="7">
    <source>
        <dbReference type="Proteomes" id="UP000594263"/>
    </source>
</evidence>
<protein>
    <recommendedName>
        <fullName evidence="8">Ubiquitin fusion degradation protein 1</fullName>
    </recommendedName>
</protein>
<dbReference type="Gene3D" id="2.40.40.50">
    <property type="entry name" value="Ubiquitin fusion degradation protein UFD1, N-terminal domain"/>
    <property type="match status" value="1"/>
</dbReference>
<evidence type="ECO:0008006" key="8">
    <source>
        <dbReference type="Google" id="ProtNLM"/>
    </source>
</evidence>
<feature type="region of interest" description="Disordered" evidence="3">
    <location>
        <begin position="280"/>
        <end position="305"/>
    </location>
</feature>
<evidence type="ECO:0000256" key="3">
    <source>
        <dbReference type="SAM" id="MobiDB-lite"/>
    </source>
</evidence>